<dbReference type="InterPro" id="IPR001173">
    <property type="entry name" value="Glyco_trans_2-like"/>
</dbReference>
<dbReference type="RefSeq" id="WP_099476558.1">
    <property type="nucleotide sequence ID" value="NZ_CP016809.1"/>
</dbReference>
<dbReference type="InterPro" id="IPR029044">
    <property type="entry name" value="Nucleotide-diphossugar_trans"/>
</dbReference>
<dbReference type="CDD" id="cd00761">
    <property type="entry name" value="Glyco_tranf_GTA_type"/>
    <property type="match status" value="1"/>
</dbReference>
<gene>
    <name evidence="2" type="ORF">BBD41_02170</name>
</gene>
<feature type="domain" description="Glycosyltransferase 2-like" evidence="1">
    <location>
        <begin position="8"/>
        <end position="116"/>
    </location>
</feature>
<accession>A0A1B2DUU0</accession>
<dbReference type="Gene3D" id="3.90.550.10">
    <property type="entry name" value="Spore Coat Polysaccharide Biosynthesis Protein SpsA, Chain A"/>
    <property type="match status" value="1"/>
</dbReference>
<dbReference type="KEGG" id="pib:BBD41_02170"/>
<name>A0A1B2DUU0_9BACL</name>
<dbReference type="Pfam" id="PF00535">
    <property type="entry name" value="Glycos_transf_2"/>
    <property type="match status" value="1"/>
</dbReference>
<reference evidence="2" key="1">
    <citation type="submission" date="2016-08" db="EMBL/GenBank/DDBJ databases">
        <title>Complete Genome Seqeunce of Paenibacillus sp. nov. IHBB 9852 from high altitute lake of Indian trans-Himalayas.</title>
        <authorList>
            <person name="Kiran S."/>
            <person name="Swarnkar M.K."/>
            <person name="Rana A."/>
            <person name="Tewari R."/>
            <person name="Gulati A."/>
        </authorList>
    </citation>
    <scope>NUCLEOTIDE SEQUENCE [LARGE SCALE GENOMIC DNA]</scope>
    <source>
        <strain evidence="2">IHBB 9852</strain>
    </source>
</reference>
<sequence>MTNPGVSVITCTKRAECLNRLLANFNRQKYDNKELIIILNHDSLKLPIYLEAAKKYRNIRVYRKPERMSLGSCLNFGVQVSKFSYIAKFDDDDYYASGYLAEGMRAMIKKGADIVGKRAHFMQLDGHQTVLCRYGNMANREVPIVQGATLLANRRVFRHIRFPDQNRSECVRFCAAAAAKGYRIYATSPYNFLAQRRRNSRNHTWIISDKELMSRNARQLTVPNIRTFVSRG</sequence>
<evidence type="ECO:0000313" key="2">
    <source>
        <dbReference type="EMBL" id="ANY71480.1"/>
    </source>
</evidence>
<dbReference type="AlphaFoldDB" id="A0A1B2DUU0"/>
<keyword evidence="2" id="KW-0808">Transferase</keyword>
<proteinExistence type="predicted"/>
<dbReference type="InterPro" id="IPR050834">
    <property type="entry name" value="Glycosyltransf_2"/>
</dbReference>
<dbReference type="PANTHER" id="PTHR43685">
    <property type="entry name" value="GLYCOSYLTRANSFERASE"/>
    <property type="match status" value="1"/>
</dbReference>
<organism evidence="2">
    <name type="scientific">Paenibacillus ihbetae</name>
    <dbReference type="NCBI Taxonomy" id="1870820"/>
    <lineage>
        <taxon>Bacteria</taxon>
        <taxon>Bacillati</taxon>
        <taxon>Bacillota</taxon>
        <taxon>Bacilli</taxon>
        <taxon>Bacillales</taxon>
        <taxon>Paenibacillaceae</taxon>
        <taxon>Paenibacillus</taxon>
    </lineage>
</organism>
<dbReference type="PANTHER" id="PTHR43685:SF2">
    <property type="entry name" value="GLYCOSYLTRANSFERASE 2-LIKE DOMAIN-CONTAINING PROTEIN"/>
    <property type="match status" value="1"/>
</dbReference>
<protein>
    <submittedName>
        <fullName evidence="2">Glycosyl transferase family 2</fullName>
    </submittedName>
</protein>
<dbReference type="SUPFAM" id="SSF53448">
    <property type="entry name" value="Nucleotide-diphospho-sugar transferases"/>
    <property type="match status" value="1"/>
</dbReference>
<dbReference type="GO" id="GO:0016740">
    <property type="term" value="F:transferase activity"/>
    <property type="evidence" value="ECO:0007669"/>
    <property type="project" value="UniProtKB-KW"/>
</dbReference>
<dbReference type="EMBL" id="CP016809">
    <property type="protein sequence ID" value="ANY71480.1"/>
    <property type="molecule type" value="Genomic_DNA"/>
</dbReference>
<evidence type="ECO:0000259" key="1">
    <source>
        <dbReference type="Pfam" id="PF00535"/>
    </source>
</evidence>